<dbReference type="Gene3D" id="2.60.300.12">
    <property type="entry name" value="HesB-like domain"/>
    <property type="match status" value="1"/>
</dbReference>
<dbReference type="SUPFAM" id="SSF89360">
    <property type="entry name" value="HesB-like domain"/>
    <property type="match status" value="1"/>
</dbReference>
<accession>A0A934ICD7</accession>
<dbReference type="AlphaFoldDB" id="A0A934ICD7"/>
<name>A0A934ICD7_9MICO</name>
<reference evidence="2" key="1">
    <citation type="submission" date="2020-12" db="EMBL/GenBank/DDBJ databases">
        <title>Sanguibacter suaedae sp. nov., isolated from Suaeda aralocaspica.</title>
        <authorList>
            <person name="Ma Q."/>
        </authorList>
    </citation>
    <scope>NUCLEOTIDE SEQUENCE</scope>
    <source>
        <strain evidence="2">YZGR15</strain>
    </source>
</reference>
<evidence type="ECO:0000259" key="1">
    <source>
        <dbReference type="Pfam" id="PF01521"/>
    </source>
</evidence>
<dbReference type="Pfam" id="PF01521">
    <property type="entry name" value="Fe-S_biosyn"/>
    <property type="match status" value="1"/>
</dbReference>
<organism evidence="2 3">
    <name type="scientific">Sanguibacter suaedae</name>
    <dbReference type="NCBI Taxonomy" id="2795737"/>
    <lineage>
        <taxon>Bacteria</taxon>
        <taxon>Bacillati</taxon>
        <taxon>Actinomycetota</taxon>
        <taxon>Actinomycetes</taxon>
        <taxon>Micrococcales</taxon>
        <taxon>Sanguibacteraceae</taxon>
        <taxon>Sanguibacter</taxon>
    </lineage>
</organism>
<proteinExistence type="predicted"/>
<comment type="caution">
    <text evidence="2">The sequence shown here is derived from an EMBL/GenBank/DDBJ whole genome shotgun (WGS) entry which is preliminary data.</text>
</comment>
<keyword evidence="3" id="KW-1185">Reference proteome</keyword>
<protein>
    <submittedName>
        <fullName evidence="2">Fe-S cluster assembly protein HesB</fullName>
    </submittedName>
</protein>
<dbReference type="InterPro" id="IPR000361">
    <property type="entry name" value="ATAP_core_dom"/>
</dbReference>
<dbReference type="Proteomes" id="UP000602087">
    <property type="component" value="Unassembled WGS sequence"/>
</dbReference>
<sequence>MLTLTDNARQAVQDLATQANLPDDGGLRIAAAEENPGDFNLALVTEHKPSDEVIDLGTTKVFVEETTAASLNDLALDAQPAGESISFSLAPQQA</sequence>
<evidence type="ECO:0000313" key="3">
    <source>
        <dbReference type="Proteomes" id="UP000602087"/>
    </source>
</evidence>
<evidence type="ECO:0000313" key="2">
    <source>
        <dbReference type="EMBL" id="MBI9115792.1"/>
    </source>
</evidence>
<feature type="domain" description="Core" evidence="1">
    <location>
        <begin position="2"/>
        <end position="88"/>
    </location>
</feature>
<gene>
    <name evidence="2" type="ORF">JAV76_12290</name>
</gene>
<dbReference type="EMBL" id="JAEINH010000010">
    <property type="protein sequence ID" value="MBI9115792.1"/>
    <property type="molecule type" value="Genomic_DNA"/>
</dbReference>
<dbReference type="InterPro" id="IPR035903">
    <property type="entry name" value="HesB-like_dom_sf"/>
</dbReference>
<dbReference type="RefSeq" id="WP_198734358.1">
    <property type="nucleotide sequence ID" value="NZ_JAEINH010000010.1"/>
</dbReference>